<evidence type="ECO:0000256" key="5">
    <source>
        <dbReference type="ARBA" id="ARBA00022989"/>
    </source>
</evidence>
<evidence type="ECO:0000256" key="9">
    <source>
        <dbReference type="SAM" id="MobiDB-lite"/>
    </source>
</evidence>
<dbReference type="NCBIfam" id="TIGR00879">
    <property type="entry name" value="SP"/>
    <property type="match status" value="1"/>
</dbReference>
<feature type="transmembrane region" description="Helical" evidence="10">
    <location>
        <begin position="110"/>
        <end position="130"/>
    </location>
</feature>
<dbReference type="PRINTS" id="PR00171">
    <property type="entry name" value="SUGRTRNSPORT"/>
</dbReference>
<dbReference type="PROSITE" id="PS51257">
    <property type="entry name" value="PROKAR_LIPOPROTEIN"/>
    <property type="match status" value="1"/>
</dbReference>
<name>A0A0C3RS82_PHLG1</name>
<dbReference type="InterPro" id="IPR005828">
    <property type="entry name" value="MFS_sugar_transport-like"/>
</dbReference>
<comment type="catalytic activity">
    <reaction evidence="7">
        <text>myo-inositol(out) + H(+)(out) = myo-inositol(in) + H(+)(in)</text>
        <dbReference type="Rhea" id="RHEA:60364"/>
        <dbReference type="ChEBI" id="CHEBI:15378"/>
        <dbReference type="ChEBI" id="CHEBI:17268"/>
    </reaction>
</comment>
<evidence type="ECO:0000256" key="6">
    <source>
        <dbReference type="ARBA" id="ARBA00023136"/>
    </source>
</evidence>
<dbReference type="InterPro" id="IPR005829">
    <property type="entry name" value="Sugar_transporter_CS"/>
</dbReference>
<feature type="transmembrane region" description="Helical" evidence="10">
    <location>
        <begin position="271"/>
        <end position="289"/>
    </location>
</feature>
<feature type="transmembrane region" description="Helical" evidence="10">
    <location>
        <begin position="375"/>
        <end position="399"/>
    </location>
</feature>
<dbReference type="InterPro" id="IPR036259">
    <property type="entry name" value="MFS_trans_sf"/>
</dbReference>
<feature type="transmembrane region" description="Helical" evidence="10">
    <location>
        <begin position="85"/>
        <end position="104"/>
    </location>
</feature>
<keyword evidence="4 10" id="KW-0812">Transmembrane</keyword>
<organism evidence="12 13">
    <name type="scientific">Phlebiopsis gigantea (strain 11061_1 CR5-6)</name>
    <name type="common">White-rot fungus</name>
    <name type="synonym">Peniophora gigantea</name>
    <dbReference type="NCBI Taxonomy" id="745531"/>
    <lineage>
        <taxon>Eukaryota</taxon>
        <taxon>Fungi</taxon>
        <taxon>Dikarya</taxon>
        <taxon>Basidiomycota</taxon>
        <taxon>Agaricomycotina</taxon>
        <taxon>Agaricomycetes</taxon>
        <taxon>Polyporales</taxon>
        <taxon>Phanerochaetaceae</taxon>
        <taxon>Phlebiopsis</taxon>
    </lineage>
</organism>
<feature type="transmembrane region" description="Helical" evidence="10">
    <location>
        <begin position="12"/>
        <end position="34"/>
    </location>
</feature>
<gene>
    <name evidence="12" type="ORF">PHLGIDRAFT_95106</name>
</gene>
<dbReference type="PROSITE" id="PS00216">
    <property type="entry name" value="SUGAR_TRANSPORT_1"/>
    <property type="match status" value="1"/>
</dbReference>
<feature type="non-terminal residue" evidence="12">
    <location>
        <position position="1"/>
    </location>
</feature>
<dbReference type="PANTHER" id="PTHR48022:SF35">
    <property type="entry name" value="MAJOR FACILITATOR SUPERFAMILY (MFS) PROFILE DOMAIN-CONTAINING PROTEIN"/>
    <property type="match status" value="1"/>
</dbReference>
<dbReference type="Gene3D" id="1.20.1250.20">
    <property type="entry name" value="MFS general substrate transporter like domains"/>
    <property type="match status" value="1"/>
</dbReference>
<dbReference type="AlphaFoldDB" id="A0A0C3RS82"/>
<dbReference type="HOGENOM" id="CLU_001265_30_12_1"/>
<reference evidence="12 13" key="1">
    <citation type="journal article" date="2014" name="PLoS Genet.">
        <title>Analysis of the Phlebiopsis gigantea genome, transcriptome and secretome provides insight into its pioneer colonization strategies of wood.</title>
        <authorList>
            <person name="Hori C."/>
            <person name="Ishida T."/>
            <person name="Igarashi K."/>
            <person name="Samejima M."/>
            <person name="Suzuki H."/>
            <person name="Master E."/>
            <person name="Ferreira P."/>
            <person name="Ruiz-Duenas F.J."/>
            <person name="Held B."/>
            <person name="Canessa P."/>
            <person name="Larrondo L.F."/>
            <person name="Schmoll M."/>
            <person name="Druzhinina I.S."/>
            <person name="Kubicek C.P."/>
            <person name="Gaskell J.A."/>
            <person name="Kersten P."/>
            <person name="St John F."/>
            <person name="Glasner J."/>
            <person name="Sabat G."/>
            <person name="Splinter BonDurant S."/>
            <person name="Syed K."/>
            <person name="Yadav J."/>
            <person name="Mgbeahuruike A.C."/>
            <person name="Kovalchuk A."/>
            <person name="Asiegbu F.O."/>
            <person name="Lackner G."/>
            <person name="Hoffmeister D."/>
            <person name="Rencoret J."/>
            <person name="Gutierrez A."/>
            <person name="Sun H."/>
            <person name="Lindquist E."/>
            <person name="Barry K."/>
            <person name="Riley R."/>
            <person name="Grigoriev I.V."/>
            <person name="Henrissat B."/>
            <person name="Kues U."/>
            <person name="Berka R.M."/>
            <person name="Martinez A.T."/>
            <person name="Covert S.F."/>
            <person name="Blanchette R.A."/>
            <person name="Cullen D."/>
        </authorList>
    </citation>
    <scope>NUCLEOTIDE SEQUENCE [LARGE SCALE GENOMIC DNA]</scope>
    <source>
        <strain evidence="12 13">11061_1 CR5-6</strain>
    </source>
</reference>
<feature type="transmembrane region" description="Helical" evidence="10">
    <location>
        <begin position="442"/>
        <end position="460"/>
    </location>
</feature>
<dbReference type="SUPFAM" id="SSF103473">
    <property type="entry name" value="MFS general substrate transporter"/>
    <property type="match status" value="1"/>
</dbReference>
<dbReference type="CDD" id="cd17356">
    <property type="entry name" value="MFS_HXT"/>
    <property type="match status" value="1"/>
</dbReference>
<feature type="transmembrane region" description="Helical" evidence="10">
    <location>
        <begin position="54"/>
        <end position="73"/>
    </location>
</feature>
<evidence type="ECO:0000256" key="8">
    <source>
        <dbReference type="RuleBase" id="RU003346"/>
    </source>
</evidence>
<dbReference type="GO" id="GO:0005351">
    <property type="term" value="F:carbohydrate:proton symporter activity"/>
    <property type="evidence" value="ECO:0007669"/>
    <property type="project" value="TreeGrafter"/>
</dbReference>
<protein>
    <recommendedName>
        <fullName evidence="11">Major facilitator superfamily (MFS) profile domain-containing protein</fullName>
    </recommendedName>
</protein>
<feature type="region of interest" description="Disordered" evidence="9">
    <location>
        <begin position="499"/>
        <end position="519"/>
    </location>
</feature>
<feature type="transmembrane region" description="Helical" evidence="10">
    <location>
        <begin position="301"/>
        <end position="322"/>
    </location>
</feature>
<dbReference type="Proteomes" id="UP000053257">
    <property type="component" value="Unassembled WGS sequence"/>
</dbReference>
<dbReference type="InterPro" id="IPR003663">
    <property type="entry name" value="Sugar/inositol_transpt"/>
</dbReference>
<evidence type="ECO:0000313" key="13">
    <source>
        <dbReference type="Proteomes" id="UP000053257"/>
    </source>
</evidence>
<dbReference type="PANTHER" id="PTHR48022">
    <property type="entry name" value="PLASTIDIC GLUCOSE TRANSPORTER 4"/>
    <property type="match status" value="1"/>
</dbReference>
<evidence type="ECO:0000256" key="1">
    <source>
        <dbReference type="ARBA" id="ARBA00004141"/>
    </source>
</evidence>
<dbReference type="FunFam" id="1.20.1250.20:FF:000026">
    <property type="entry name" value="MFS quinate transporter QutD"/>
    <property type="match status" value="1"/>
</dbReference>
<dbReference type="GO" id="GO:0016020">
    <property type="term" value="C:membrane"/>
    <property type="evidence" value="ECO:0007669"/>
    <property type="project" value="UniProtKB-SubCell"/>
</dbReference>
<comment type="subcellular location">
    <subcellularLocation>
        <location evidence="1">Membrane</location>
        <topology evidence="1">Multi-pass membrane protein</topology>
    </subcellularLocation>
</comment>
<feature type="transmembrane region" description="Helical" evidence="10">
    <location>
        <begin position="411"/>
        <end position="430"/>
    </location>
</feature>
<comment type="similarity">
    <text evidence="2 8">Belongs to the major facilitator superfamily. Sugar transporter (TC 2.A.1.1) family.</text>
</comment>
<evidence type="ECO:0000256" key="3">
    <source>
        <dbReference type="ARBA" id="ARBA00022448"/>
    </source>
</evidence>
<keyword evidence="13" id="KW-1185">Reference proteome</keyword>
<keyword evidence="6 10" id="KW-0472">Membrane</keyword>
<keyword evidence="3 8" id="KW-0813">Transport</keyword>
<dbReference type="Pfam" id="PF00083">
    <property type="entry name" value="Sugar_tr"/>
    <property type="match status" value="1"/>
</dbReference>
<feature type="transmembrane region" description="Helical" evidence="10">
    <location>
        <begin position="329"/>
        <end position="355"/>
    </location>
</feature>
<proteinExistence type="inferred from homology"/>
<evidence type="ECO:0000256" key="2">
    <source>
        <dbReference type="ARBA" id="ARBA00010992"/>
    </source>
</evidence>
<dbReference type="InterPro" id="IPR050360">
    <property type="entry name" value="MFS_Sugar_Transporters"/>
</dbReference>
<feature type="transmembrane region" description="Helical" evidence="10">
    <location>
        <begin position="151"/>
        <end position="170"/>
    </location>
</feature>
<dbReference type="STRING" id="745531.A0A0C3RS82"/>
<dbReference type="InterPro" id="IPR020846">
    <property type="entry name" value="MFS_dom"/>
</dbReference>
<feature type="transmembrane region" description="Helical" evidence="10">
    <location>
        <begin position="176"/>
        <end position="195"/>
    </location>
</feature>
<dbReference type="PROSITE" id="PS50850">
    <property type="entry name" value="MFS"/>
    <property type="match status" value="1"/>
</dbReference>
<sequence length="519" mass="57139">MGKGYSARIASNPYVVGSFACIGGGLFGLDISSMSGVLSNDAYKNTFGNPTSNAQGAIVAAMPAGSLVGALMVSSLADRIGRKKVVIISGWIWVLGSILQCAAVDRGMLVTGRVISGIAVGLASAVVPLYQSEITAPAIRGRLVSMQQWSITWGIFLQYFVEFGCSYINGTASFRIPWGLQMIPAIILSLGMLIFPESPRWLIDHDRPDEALEILADLHGQGNADNELVQLEFAEIKEQVRFERTEGAKSYLDLLKPGILRRVHLGASLQMWSQLSGMNIMMYYIIYVFQGAGLTGRRGNLIADSVQYVLNVVLTIPAIIYIDRWGRRPMLLCGTFFMGFWLMLVGGLQGGFGQWGEVDGSRVWVINGHESVTKGVIVCSYLFVCSFAITMGPVSWTYPAEIFPMRVRAKAVSVSTAVNWLFNFALAWAVPPGLSSIAYKTYFIFGTFNFAAFIHIFFCFPETAGRTLEEIEDVFAQGHEFTAWKVDRRVGQKTLDDVVNNKHTDSHDDHYSETEKEKA</sequence>
<keyword evidence="5 10" id="KW-1133">Transmembrane helix</keyword>
<evidence type="ECO:0000256" key="4">
    <source>
        <dbReference type="ARBA" id="ARBA00022692"/>
    </source>
</evidence>
<evidence type="ECO:0000256" key="7">
    <source>
        <dbReference type="ARBA" id="ARBA00049119"/>
    </source>
</evidence>
<dbReference type="PROSITE" id="PS00217">
    <property type="entry name" value="SUGAR_TRANSPORT_2"/>
    <property type="match status" value="1"/>
</dbReference>
<evidence type="ECO:0000256" key="10">
    <source>
        <dbReference type="SAM" id="Phobius"/>
    </source>
</evidence>
<feature type="domain" description="Major facilitator superfamily (MFS) profile" evidence="11">
    <location>
        <begin position="16"/>
        <end position="464"/>
    </location>
</feature>
<evidence type="ECO:0000259" key="11">
    <source>
        <dbReference type="PROSITE" id="PS50850"/>
    </source>
</evidence>
<dbReference type="OrthoDB" id="4142200at2759"/>
<evidence type="ECO:0000313" key="12">
    <source>
        <dbReference type="EMBL" id="KIP03171.1"/>
    </source>
</evidence>
<accession>A0A0C3RS82</accession>
<dbReference type="EMBL" id="KN840629">
    <property type="protein sequence ID" value="KIP03171.1"/>
    <property type="molecule type" value="Genomic_DNA"/>
</dbReference>